<proteinExistence type="inferred from homology"/>
<evidence type="ECO:0000256" key="1">
    <source>
        <dbReference type="ARBA" id="ARBA00004127"/>
    </source>
</evidence>
<keyword evidence="3" id="KW-0732">Signal</keyword>
<evidence type="ECO:0000256" key="5">
    <source>
        <dbReference type="ARBA" id="ARBA00023136"/>
    </source>
</evidence>
<gene>
    <name evidence="8" type="ORF">KC19_7G163000</name>
</gene>
<dbReference type="GO" id="GO:0012505">
    <property type="term" value="C:endomembrane system"/>
    <property type="evidence" value="ECO:0007669"/>
    <property type="project" value="UniProtKB-SubCell"/>
</dbReference>
<keyword evidence="2 7" id="KW-0812">Transmembrane</keyword>
<evidence type="ECO:0000256" key="6">
    <source>
        <dbReference type="ARBA" id="ARBA00029467"/>
    </source>
</evidence>
<keyword evidence="5 7" id="KW-0472">Membrane</keyword>
<dbReference type="AlphaFoldDB" id="A0A8T0H7A8"/>
<evidence type="ECO:0000256" key="3">
    <source>
        <dbReference type="ARBA" id="ARBA00022729"/>
    </source>
</evidence>
<dbReference type="Pfam" id="PF06749">
    <property type="entry name" value="DUF1218"/>
    <property type="match status" value="1"/>
</dbReference>
<comment type="caution">
    <text evidence="8">The sequence shown here is derived from an EMBL/GenBank/DDBJ whole genome shotgun (WGS) entry which is preliminary data.</text>
</comment>
<keyword evidence="4 7" id="KW-1133">Transmembrane helix</keyword>
<dbReference type="InterPro" id="IPR009606">
    <property type="entry name" value="DEAL/Modifying_wall_lignin1/2"/>
</dbReference>
<evidence type="ECO:0000256" key="7">
    <source>
        <dbReference type="SAM" id="Phobius"/>
    </source>
</evidence>
<accession>A0A8T0H7A8</accession>
<evidence type="ECO:0000256" key="2">
    <source>
        <dbReference type="ARBA" id="ARBA00022692"/>
    </source>
</evidence>
<evidence type="ECO:0000313" key="9">
    <source>
        <dbReference type="Proteomes" id="UP000822688"/>
    </source>
</evidence>
<evidence type="ECO:0000313" key="8">
    <source>
        <dbReference type="EMBL" id="KAG0567811.1"/>
    </source>
</evidence>
<dbReference type="PANTHER" id="PTHR31769">
    <property type="entry name" value="OS07G0462200 PROTEIN-RELATED"/>
    <property type="match status" value="1"/>
</dbReference>
<dbReference type="EMBL" id="CM026428">
    <property type="protein sequence ID" value="KAG0567811.1"/>
    <property type="molecule type" value="Genomic_DNA"/>
</dbReference>
<reference evidence="8" key="1">
    <citation type="submission" date="2020-06" db="EMBL/GenBank/DDBJ databases">
        <title>WGS assembly of Ceratodon purpureus strain R40.</title>
        <authorList>
            <person name="Carey S.B."/>
            <person name="Jenkins J."/>
            <person name="Shu S."/>
            <person name="Lovell J.T."/>
            <person name="Sreedasyam A."/>
            <person name="Maumus F."/>
            <person name="Tiley G.P."/>
            <person name="Fernandez-Pozo N."/>
            <person name="Barry K."/>
            <person name="Chen C."/>
            <person name="Wang M."/>
            <person name="Lipzen A."/>
            <person name="Daum C."/>
            <person name="Saski C.A."/>
            <person name="Payton A.C."/>
            <person name="Mcbreen J.C."/>
            <person name="Conrad R.E."/>
            <person name="Kollar L.M."/>
            <person name="Olsson S."/>
            <person name="Huttunen S."/>
            <person name="Landis J.B."/>
            <person name="Wickett N.J."/>
            <person name="Johnson M.G."/>
            <person name="Rensing S.A."/>
            <person name="Grimwood J."/>
            <person name="Schmutz J."/>
            <person name="Mcdaniel S.F."/>
        </authorList>
    </citation>
    <scope>NUCLEOTIDE SEQUENCE</scope>
    <source>
        <strain evidence="8">R40</strain>
    </source>
</reference>
<evidence type="ECO:0000256" key="4">
    <source>
        <dbReference type="ARBA" id="ARBA00022989"/>
    </source>
</evidence>
<keyword evidence="9" id="KW-1185">Reference proteome</keyword>
<feature type="transmembrane region" description="Helical" evidence="7">
    <location>
        <begin position="7"/>
        <end position="25"/>
    </location>
</feature>
<feature type="transmembrane region" description="Helical" evidence="7">
    <location>
        <begin position="54"/>
        <end position="73"/>
    </location>
</feature>
<comment type="subcellular location">
    <subcellularLocation>
        <location evidence="1">Endomembrane system</location>
        <topology evidence="1">Multi-pass membrane protein</topology>
    </subcellularLocation>
</comment>
<organism evidence="8 9">
    <name type="scientific">Ceratodon purpureus</name>
    <name type="common">Fire moss</name>
    <name type="synonym">Dicranum purpureum</name>
    <dbReference type="NCBI Taxonomy" id="3225"/>
    <lineage>
        <taxon>Eukaryota</taxon>
        <taxon>Viridiplantae</taxon>
        <taxon>Streptophyta</taxon>
        <taxon>Embryophyta</taxon>
        <taxon>Bryophyta</taxon>
        <taxon>Bryophytina</taxon>
        <taxon>Bryopsida</taxon>
        <taxon>Dicranidae</taxon>
        <taxon>Pseudoditrichales</taxon>
        <taxon>Ditrichaceae</taxon>
        <taxon>Ceratodon</taxon>
    </lineage>
</organism>
<sequence>MSRSYVSIVKLLFIVSEALLLWATILERVHRNHNHHGTLAGTCPTAKTGLFGEAAFMALDSTLLWLICLMITVNTRADDFGYGGEDVRGNYADMPSADYGPALDAHITLKM</sequence>
<protein>
    <submittedName>
        <fullName evidence="8">Uncharacterized protein</fullName>
    </submittedName>
</protein>
<dbReference type="Proteomes" id="UP000822688">
    <property type="component" value="Chromosome 7"/>
</dbReference>
<dbReference type="InterPro" id="IPR052222">
    <property type="entry name" value="DESIGUAL"/>
</dbReference>
<comment type="similarity">
    <text evidence="6">Belongs to the DESIGUAL family.</text>
</comment>
<name>A0A8T0H7A8_CERPU</name>